<name>A0ACD4NUI9_9HYPH</name>
<dbReference type="EMBL" id="CP113520">
    <property type="protein sequence ID" value="WAJ30395.1"/>
    <property type="molecule type" value="Genomic_DNA"/>
</dbReference>
<keyword evidence="2" id="KW-1185">Reference proteome</keyword>
<organism evidence="1 2">
    <name type="scientific">Antarcticirhabdus aurantiaca</name>
    <dbReference type="NCBI Taxonomy" id="2606717"/>
    <lineage>
        <taxon>Bacteria</taxon>
        <taxon>Pseudomonadati</taxon>
        <taxon>Pseudomonadota</taxon>
        <taxon>Alphaproteobacteria</taxon>
        <taxon>Hyphomicrobiales</taxon>
        <taxon>Aurantimonadaceae</taxon>
        <taxon>Antarcticirhabdus</taxon>
    </lineage>
</organism>
<evidence type="ECO:0000313" key="2">
    <source>
        <dbReference type="Proteomes" id="UP001163223"/>
    </source>
</evidence>
<proteinExistence type="predicted"/>
<sequence>MRLFSSPLRQLAAFAVLTLAATAAGAQEPAPPSPSPPGVIQPGEPPGGSGRSPMIVPAPDDRAPAAPETFGSGASPVVPGGAPPLDQAAEAGTKDERLDALFTELHRQPVALIAEKTASRIEQEWVHSGSATVDLLMSRAASAMAKNNNAAALDLLDQALVLDPDFAEAWNRRATLHFAMDAYGKSIVDIEQTLQREPRHFGALMGLALILERTDRKAQALDTYLRVLAIYPTLRSAQEAAGRLADELTGPTI</sequence>
<gene>
    <name evidence="1" type="ORF">OXU80_09410</name>
</gene>
<evidence type="ECO:0000313" key="1">
    <source>
        <dbReference type="EMBL" id="WAJ30395.1"/>
    </source>
</evidence>
<dbReference type="Proteomes" id="UP001163223">
    <property type="component" value="Chromosome"/>
</dbReference>
<reference evidence="1" key="1">
    <citation type="submission" date="2022-11" db="EMBL/GenBank/DDBJ databases">
        <title>beta-Carotene-producing bacterium, Jeongeuplla avenae sp. nov., alleviates the salt stress of Arabidopsis seedlings.</title>
        <authorList>
            <person name="Jiang L."/>
            <person name="Lee J."/>
        </authorList>
    </citation>
    <scope>NUCLEOTIDE SEQUENCE</scope>
    <source>
        <strain evidence="1">DY_R2A_6</strain>
    </source>
</reference>
<protein>
    <submittedName>
        <fullName evidence="1">Tetratricopeptide repeat protein</fullName>
    </submittedName>
</protein>
<accession>A0ACD4NUI9</accession>